<dbReference type="SUPFAM" id="SSF51206">
    <property type="entry name" value="cAMP-binding domain-like"/>
    <property type="match status" value="1"/>
</dbReference>
<dbReference type="EMBL" id="JBHSLU010000164">
    <property type="protein sequence ID" value="MFC5509388.1"/>
    <property type="molecule type" value="Genomic_DNA"/>
</dbReference>
<dbReference type="Gene3D" id="2.60.120.10">
    <property type="entry name" value="Jelly Rolls"/>
    <property type="match status" value="1"/>
</dbReference>
<proteinExistence type="predicted"/>
<evidence type="ECO:0000256" key="2">
    <source>
        <dbReference type="ARBA" id="ARBA00022630"/>
    </source>
</evidence>
<dbReference type="InterPro" id="IPR014710">
    <property type="entry name" value="RmlC-like_jellyroll"/>
</dbReference>
<evidence type="ECO:0000256" key="3">
    <source>
        <dbReference type="ARBA" id="ARBA00023002"/>
    </source>
</evidence>
<gene>
    <name evidence="6" type="ORF">ACFPN9_29675</name>
</gene>
<evidence type="ECO:0000256" key="1">
    <source>
        <dbReference type="ARBA" id="ARBA00018719"/>
    </source>
</evidence>
<evidence type="ECO:0000256" key="4">
    <source>
        <dbReference type="SAM" id="MobiDB-lite"/>
    </source>
</evidence>
<evidence type="ECO:0000313" key="6">
    <source>
        <dbReference type="EMBL" id="MFC5509388.1"/>
    </source>
</evidence>
<accession>A0ABW0PAH9</accession>
<organism evidence="6 7">
    <name type="scientific">Bosea massiliensis</name>
    <dbReference type="NCBI Taxonomy" id="151419"/>
    <lineage>
        <taxon>Bacteria</taxon>
        <taxon>Pseudomonadati</taxon>
        <taxon>Pseudomonadota</taxon>
        <taxon>Alphaproteobacteria</taxon>
        <taxon>Hyphomicrobiales</taxon>
        <taxon>Boseaceae</taxon>
        <taxon>Bosea</taxon>
    </lineage>
</organism>
<protein>
    <recommendedName>
        <fullName evidence="1">Thioredoxin reductase</fullName>
    </recommendedName>
</protein>
<keyword evidence="2" id="KW-0285">Flavoprotein</keyword>
<feature type="region of interest" description="Disordered" evidence="4">
    <location>
        <begin position="562"/>
        <end position="584"/>
    </location>
</feature>
<dbReference type="PRINTS" id="PR00469">
    <property type="entry name" value="PNDRDTASEII"/>
</dbReference>
<evidence type="ECO:0000313" key="7">
    <source>
        <dbReference type="Proteomes" id="UP001596060"/>
    </source>
</evidence>
<reference evidence="7" key="1">
    <citation type="journal article" date="2019" name="Int. J. Syst. Evol. Microbiol.">
        <title>The Global Catalogue of Microorganisms (GCM) 10K type strain sequencing project: providing services to taxonomists for standard genome sequencing and annotation.</title>
        <authorList>
            <consortium name="The Broad Institute Genomics Platform"/>
            <consortium name="The Broad Institute Genome Sequencing Center for Infectious Disease"/>
            <person name="Wu L."/>
            <person name="Ma J."/>
        </authorList>
    </citation>
    <scope>NUCLEOTIDE SEQUENCE [LARGE SCALE GENOMIC DNA]</scope>
    <source>
        <strain evidence="7">CCUG 43117</strain>
    </source>
</reference>
<dbReference type="PANTHER" id="PTHR48105">
    <property type="entry name" value="THIOREDOXIN REDUCTASE 1-RELATED-RELATED"/>
    <property type="match status" value="1"/>
</dbReference>
<dbReference type="Gene3D" id="3.50.50.60">
    <property type="entry name" value="FAD/NAD(P)-binding domain"/>
    <property type="match status" value="2"/>
</dbReference>
<dbReference type="PROSITE" id="PS50042">
    <property type="entry name" value="CNMP_BINDING_3"/>
    <property type="match status" value="1"/>
</dbReference>
<dbReference type="Pfam" id="PF07992">
    <property type="entry name" value="Pyr_redox_2"/>
    <property type="match status" value="1"/>
</dbReference>
<dbReference type="Proteomes" id="UP001596060">
    <property type="component" value="Unassembled WGS sequence"/>
</dbReference>
<comment type="caution">
    <text evidence="6">The sequence shown here is derived from an EMBL/GenBank/DDBJ whole genome shotgun (WGS) entry which is preliminary data.</text>
</comment>
<dbReference type="SUPFAM" id="SSF51905">
    <property type="entry name" value="FAD/NAD(P)-binding domain"/>
    <property type="match status" value="1"/>
</dbReference>
<keyword evidence="7" id="KW-1185">Reference proteome</keyword>
<keyword evidence="3" id="KW-0560">Oxidoreductase</keyword>
<feature type="domain" description="Cyclic nucleotide-binding" evidence="5">
    <location>
        <begin position="32"/>
        <end position="134"/>
    </location>
</feature>
<dbReference type="InterPro" id="IPR018490">
    <property type="entry name" value="cNMP-bd_dom_sf"/>
</dbReference>
<dbReference type="CDD" id="cd00038">
    <property type="entry name" value="CAP_ED"/>
    <property type="match status" value="1"/>
</dbReference>
<dbReference type="Pfam" id="PF00027">
    <property type="entry name" value="cNMP_binding"/>
    <property type="match status" value="1"/>
</dbReference>
<evidence type="ECO:0000259" key="5">
    <source>
        <dbReference type="PROSITE" id="PS50042"/>
    </source>
</evidence>
<name>A0ABW0PAH9_9HYPH</name>
<dbReference type="InterPro" id="IPR050097">
    <property type="entry name" value="Ferredoxin-NADP_redctase_2"/>
</dbReference>
<dbReference type="InterPro" id="IPR036188">
    <property type="entry name" value="FAD/NAD-bd_sf"/>
</dbReference>
<dbReference type="InterPro" id="IPR000595">
    <property type="entry name" value="cNMP-bd_dom"/>
</dbReference>
<sequence length="584" mass="61463">MSPIEGRGHQMFPVLSAEQIATFRRFASGPARQFRPNEPMFDVGDHDAPVWMILDGAIDVVRRDGLGRENPITVHGSGQFTGEISQLAGRGSLAAGKAGAEGCLAIPLDAAHLRALIIGSADLGEIVMRALILRRVALLEGDSAGSVLIGRTGESELVRLQGFLSRNGYPHTTIDAAVSGEGREIIERLGLQPDDLPLMICPVGTVLKHPSNAEASVCLGMTPQLDPSKIYDTAIVGAGPAGLAAAVYAASEGLSVLVLDQRAFGGQAGASARIENYLGFPTGISGQALAGRAYNQAQKFGAEIAIPLAVTALDCRDSEIKRLTLTNGASIQARTVVIAAGARYRRPEIADLELFEGNGVSYWASPVEARLCEGEEVALVGGGNSAGQAVVFLAPKVKRLHLIIRRRDLTATMSRYLIDRIAALPNVEIHAETEVVALEGDKSSGLTGAMFSNRTNGTRHHRALRHLFLFIGAEPNADWLANCVAVDKAGFVKTGLSLTSCGNNPGEVLRTLETNQAGVFAIGDIRAGSTKRVAAAVGDGAAVVAQVHSYLADDARSSRSECHRFADSDSPGAHQLPVPTTPMD</sequence>
<dbReference type="InterPro" id="IPR023753">
    <property type="entry name" value="FAD/NAD-binding_dom"/>
</dbReference>
<dbReference type="RefSeq" id="WP_377818112.1">
    <property type="nucleotide sequence ID" value="NZ_JBHSLU010000164.1"/>
</dbReference>
<dbReference type="PRINTS" id="PR00368">
    <property type="entry name" value="FADPNR"/>
</dbReference>